<comment type="caution">
    <text evidence="6">The sequence shown here is derived from an EMBL/GenBank/DDBJ whole genome shotgun (WGS) entry which is preliminary data.</text>
</comment>
<feature type="domain" description="Major facilitator superfamily (MFS) profile" evidence="5">
    <location>
        <begin position="1"/>
        <end position="391"/>
    </location>
</feature>
<keyword evidence="2 4" id="KW-1133">Transmembrane helix</keyword>
<dbReference type="Proteomes" id="UP000192872">
    <property type="component" value="Unassembled WGS sequence"/>
</dbReference>
<evidence type="ECO:0000256" key="1">
    <source>
        <dbReference type="ARBA" id="ARBA00022692"/>
    </source>
</evidence>
<evidence type="ECO:0000256" key="2">
    <source>
        <dbReference type="ARBA" id="ARBA00022989"/>
    </source>
</evidence>
<organism evidence="6 7">
    <name type="scientific">Candidatus Raskinella chloraquaticus</name>
    <dbReference type="NCBI Taxonomy" id="1951219"/>
    <lineage>
        <taxon>Bacteria</taxon>
        <taxon>Pseudomonadati</taxon>
        <taxon>Pseudomonadota</taxon>
        <taxon>Alphaproteobacteria</taxon>
        <taxon>Hyphomicrobiales</taxon>
        <taxon>Phreatobacteraceae</taxon>
        <taxon>Candidatus Raskinella</taxon>
    </lineage>
</organism>
<name>A0A1W9HTX2_9HYPH</name>
<feature type="transmembrane region" description="Helical" evidence="4">
    <location>
        <begin position="370"/>
        <end position="387"/>
    </location>
</feature>
<feature type="transmembrane region" description="Helical" evidence="4">
    <location>
        <begin position="163"/>
        <end position="182"/>
    </location>
</feature>
<dbReference type="SUPFAM" id="SSF103473">
    <property type="entry name" value="MFS general substrate transporter"/>
    <property type="match status" value="1"/>
</dbReference>
<dbReference type="PROSITE" id="PS50850">
    <property type="entry name" value="MFS"/>
    <property type="match status" value="1"/>
</dbReference>
<dbReference type="InterPro" id="IPR011701">
    <property type="entry name" value="MFS"/>
</dbReference>
<reference evidence="6 7" key="1">
    <citation type="journal article" date="2017" name="Water Res.">
        <title>Comammox in drinking water systems.</title>
        <authorList>
            <person name="Wang Y."/>
            <person name="Ma L."/>
            <person name="Mao Y."/>
            <person name="Jiang X."/>
            <person name="Xia Y."/>
            <person name="Yu K."/>
            <person name="Li B."/>
            <person name="Zhang T."/>
        </authorList>
    </citation>
    <scope>NUCLEOTIDE SEQUENCE [LARGE SCALE GENOMIC DNA]</scope>
    <source>
        <strain evidence="6">SG_bin8</strain>
    </source>
</reference>
<keyword evidence="3 4" id="KW-0472">Membrane</keyword>
<dbReference type="STRING" id="1827387.A4S15_12915"/>
<feature type="transmembrane region" description="Helical" evidence="4">
    <location>
        <begin position="215"/>
        <end position="238"/>
    </location>
</feature>
<dbReference type="GO" id="GO:0022857">
    <property type="term" value="F:transmembrane transporter activity"/>
    <property type="evidence" value="ECO:0007669"/>
    <property type="project" value="InterPro"/>
</dbReference>
<dbReference type="Gene3D" id="1.20.1250.20">
    <property type="entry name" value="MFS general substrate transporter like domains"/>
    <property type="match status" value="1"/>
</dbReference>
<evidence type="ECO:0000313" key="6">
    <source>
        <dbReference type="EMBL" id="OQW50908.1"/>
    </source>
</evidence>
<proteinExistence type="predicted"/>
<dbReference type="RefSeq" id="WP_376801134.1">
    <property type="nucleotide sequence ID" value="NZ_DBNB01000009.1"/>
</dbReference>
<evidence type="ECO:0000313" key="7">
    <source>
        <dbReference type="Proteomes" id="UP000192872"/>
    </source>
</evidence>
<feature type="transmembrane region" description="Helical" evidence="4">
    <location>
        <begin position="82"/>
        <end position="111"/>
    </location>
</feature>
<dbReference type="InterPro" id="IPR020846">
    <property type="entry name" value="MFS_dom"/>
</dbReference>
<dbReference type="EMBL" id="LWDL01000023">
    <property type="protein sequence ID" value="OQW50908.1"/>
    <property type="molecule type" value="Genomic_DNA"/>
</dbReference>
<gene>
    <name evidence="6" type="ORF">A4S15_12915</name>
</gene>
<evidence type="ECO:0000256" key="3">
    <source>
        <dbReference type="ARBA" id="ARBA00023136"/>
    </source>
</evidence>
<evidence type="ECO:0000256" key="4">
    <source>
        <dbReference type="SAM" id="Phobius"/>
    </source>
</evidence>
<dbReference type="Pfam" id="PF07690">
    <property type="entry name" value="MFS_1"/>
    <property type="match status" value="1"/>
</dbReference>
<dbReference type="InterPro" id="IPR052952">
    <property type="entry name" value="MFS-Transporter"/>
</dbReference>
<feature type="transmembrane region" description="Helical" evidence="4">
    <location>
        <begin position="12"/>
        <end position="35"/>
    </location>
</feature>
<keyword evidence="1 4" id="KW-0812">Transmembrane</keyword>
<dbReference type="InterPro" id="IPR036259">
    <property type="entry name" value="MFS_trans_sf"/>
</dbReference>
<dbReference type="PANTHER" id="PTHR23527">
    <property type="entry name" value="BLL3282 PROTEIN"/>
    <property type="match status" value="1"/>
</dbReference>
<dbReference type="AlphaFoldDB" id="A0A1W9HTX2"/>
<feature type="transmembrane region" description="Helical" evidence="4">
    <location>
        <begin position="244"/>
        <end position="266"/>
    </location>
</feature>
<feature type="transmembrane region" description="Helical" evidence="4">
    <location>
        <begin position="278"/>
        <end position="297"/>
    </location>
</feature>
<feature type="transmembrane region" description="Helical" evidence="4">
    <location>
        <begin position="337"/>
        <end position="358"/>
    </location>
</feature>
<evidence type="ECO:0000259" key="5">
    <source>
        <dbReference type="PROSITE" id="PS50850"/>
    </source>
</evidence>
<feature type="transmembrane region" description="Helical" evidence="4">
    <location>
        <begin position="47"/>
        <end position="70"/>
    </location>
</feature>
<sequence>MNNRAVKSLPPLYPALAAMTGLQGMVALALFAPGVLAPGLGIDEQAIALFTTGCFGVGMVTALFGGALIARFGSFAVAAGCMVFVILSMMISSLATPIALAFAGAILGLAFGPETPASSALLGHLATPRQVPMVFSLRQTGNQLGAILGSLTLPAIARFHPELGFVLIAALAALALAIFASLRPRYDALTRQSAQAVPPRAALSLLWNDAATRRLALASIPLAAMQLGLNAFLVIYLVRVLDHSHGTAGLVLAIAQGGGLVGRLGWGYVASRWMDPRQLIAALAMAMALCAASLACLPPHATLALLATIAFAFGLTASGWNGVLLAEVARAAPDGQVGAATGAVLTASYGGLVLGPPLMSLVSSLADLRFAYGVLALACLFVGLAMMRQPLVKRG</sequence>
<dbReference type="PANTHER" id="PTHR23527:SF1">
    <property type="entry name" value="BLL3282 PROTEIN"/>
    <property type="match status" value="1"/>
</dbReference>
<feature type="transmembrane region" description="Helical" evidence="4">
    <location>
        <begin position="303"/>
        <end position="325"/>
    </location>
</feature>
<accession>A0A1W9HTX2</accession>
<protein>
    <recommendedName>
        <fullName evidence="5">Major facilitator superfamily (MFS) profile domain-containing protein</fullName>
    </recommendedName>
</protein>